<dbReference type="EMBL" id="GL380297">
    <property type="protein sequence ID" value="EGT52593.1"/>
    <property type="molecule type" value="Genomic_DNA"/>
</dbReference>
<reference evidence="2" key="1">
    <citation type="submission" date="2011-07" db="EMBL/GenBank/DDBJ databases">
        <authorList>
            <consortium name="Caenorhabditis brenneri Sequencing and Analysis Consortium"/>
            <person name="Wilson R.K."/>
        </authorList>
    </citation>
    <scope>NUCLEOTIDE SEQUENCE [LARGE SCALE GENOMIC DNA]</scope>
    <source>
        <strain evidence="2">PB2801</strain>
    </source>
</reference>
<dbReference type="OMA" id="MISAGKW"/>
<dbReference type="AlphaFoldDB" id="G0PDX8"/>
<name>G0PDX8_CAEBE</name>
<protein>
    <recommendedName>
        <fullName evidence="3">F-box domain-containing protein</fullName>
    </recommendedName>
</protein>
<evidence type="ECO:0008006" key="3">
    <source>
        <dbReference type="Google" id="ProtNLM"/>
    </source>
</evidence>
<gene>
    <name evidence="1" type="ORF">CAEBREN_19591</name>
</gene>
<accession>G0PDX8</accession>
<organism evidence="2">
    <name type="scientific">Caenorhabditis brenneri</name>
    <name type="common">Nematode worm</name>
    <dbReference type="NCBI Taxonomy" id="135651"/>
    <lineage>
        <taxon>Eukaryota</taxon>
        <taxon>Metazoa</taxon>
        <taxon>Ecdysozoa</taxon>
        <taxon>Nematoda</taxon>
        <taxon>Chromadorea</taxon>
        <taxon>Rhabditida</taxon>
        <taxon>Rhabditina</taxon>
        <taxon>Rhabditomorpha</taxon>
        <taxon>Rhabditoidea</taxon>
        <taxon>Rhabditidae</taxon>
        <taxon>Peloderinae</taxon>
        <taxon>Caenorhabditis</taxon>
    </lineage>
</organism>
<keyword evidence="2" id="KW-1185">Reference proteome</keyword>
<proteinExistence type="predicted"/>
<dbReference type="HOGENOM" id="CLU_774423_0_0_1"/>
<dbReference type="Proteomes" id="UP000008068">
    <property type="component" value="Unassembled WGS sequence"/>
</dbReference>
<dbReference type="InParanoid" id="G0PDX8"/>
<dbReference type="PANTHER" id="PTHR21503:SF8">
    <property type="entry name" value="F-BOX ASSOCIATED DOMAIN-CONTAINING PROTEIN-RELATED"/>
    <property type="match status" value="1"/>
</dbReference>
<evidence type="ECO:0000313" key="1">
    <source>
        <dbReference type="EMBL" id="EGT52593.1"/>
    </source>
</evidence>
<sequence length="351" mass="42160">MKPFPLFKLPYLALKHVIVRLDFIKLALCSVKCYRIIKSMKLSIRTMTVIQNLYNRGVQLEFKRYFIYHWFFEALSLRMNSEEYGEHNRYNKNYFPAKCGSNPDENYVCAVECLVDFVRDLFKIDYIIYEIHESGFTNFREYFSEQIVNRKNVCDEVSYGGYANEFRRFPMENSDLSFVLDNTPVGMELHLSGIMKNDFSYEKPLIQKNVMISAGKWLTLEHLYNSSYQTLLLDDHCKFTLQDYNLLVKKWVNYELQKDFESVRIPIDFLVYDMNWFEDEKNLSILFDGLELKEFDFSRNLRNYRRVPVGFYKPYKLKDIHRDDGMIASISIHSENFAFRVWIPAKCRYYH</sequence>
<evidence type="ECO:0000313" key="2">
    <source>
        <dbReference type="Proteomes" id="UP000008068"/>
    </source>
</evidence>
<dbReference type="PANTHER" id="PTHR21503">
    <property type="entry name" value="F-BOX-CONTAINING HYPOTHETICAL PROTEIN C.ELEGANS"/>
    <property type="match status" value="1"/>
</dbReference>
<dbReference type="OrthoDB" id="5773674at2759"/>